<protein>
    <recommendedName>
        <fullName evidence="4">DUF4352 domain-containing protein</fullName>
    </recommendedName>
</protein>
<feature type="transmembrane region" description="Helical" evidence="1">
    <location>
        <begin position="34"/>
        <end position="53"/>
    </location>
</feature>
<keyword evidence="1" id="KW-1133">Transmembrane helix</keyword>
<keyword evidence="1" id="KW-0812">Transmembrane</keyword>
<organism evidence="2 3">
    <name type="scientific">Parasulfitobacter algicola</name>
    <dbReference type="NCBI Taxonomy" id="2614809"/>
    <lineage>
        <taxon>Bacteria</taxon>
        <taxon>Pseudomonadati</taxon>
        <taxon>Pseudomonadota</taxon>
        <taxon>Alphaproteobacteria</taxon>
        <taxon>Rhodobacterales</taxon>
        <taxon>Roseobacteraceae</taxon>
        <taxon>Parasulfitobacter</taxon>
    </lineage>
</organism>
<reference evidence="2 3" key="1">
    <citation type="submission" date="2020-06" db="EMBL/GenBank/DDBJ databases">
        <title>Sulfitobacter algicola sp. nov., isolated from green algae.</title>
        <authorList>
            <person name="Wang C."/>
        </authorList>
    </citation>
    <scope>NUCLEOTIDE SEQUENCE [LARGE SCALE GENOMIC DNA]</scope>
    <source>
        <strain evidence="2 3">1151</strain>
    </source>
</reference>
<name>A0ABX2IN96_9RHOB</name>
<sequence length="189" mass="21363">MIVEDYTYYALFYAVPVGIFLIFLLFAKILRAQFVRVLCLIIGSIGAVGYYMYFDLNIAAETLAVYSTNDCSVGTKSFRLPIGEQQPMKINKGHMATNDDTTKRFWVIVENNSPRTLYVDAISYTAPETVSLISPPGEEYVGYSIPPGETHGLRMPHQDTYFLSRSPDEITLNEAQLRTGAWKYEVLCQ</sequence>
<dbReference type="EMBL" id="JABUFE010000003">
    <property type="protein sequence ID" value="NSX54359.1"/>
    <property type="molecule type" value="Genomic_DNA"/>
</dbReference>
<keyword evidence="1" id="KW-0472">Membrane</keyword>
<gene>
    <name evidence="2" type="ORF">HRQ87_06050</name>
</gene>
<evidence type="ECO:0000313" key="2">
    <source>
        <dbReference type="EMBL" id="NSX54359.1"/>
    </source>
</evidence>
<dbReference type="RefSeq" id="WP_174136339.1">
    <property type="nucleotide sequence ID" value="NZ_JABUFE010000003.1"/>
</dbReference>
<accession>A0ABX2IN96</accession>
<evidence type="ECO:0000313" key="3">
    <source>
        <dbReference type="Proteomes" id="UP000777935"/>
    </source>
</evidence>
<evidence type="ECO:0000256" key="1">
    <source>
        <dbReference type="SAM" id="Phobius"/>
    </source>
</evidence>
<feature type="transmembrane region" description="Helical" evidence="1">
    <location>
        <begin position="6"/>
        <end position="27"/>
    </location>
</feature>
<comment type="caution">
    <text evidence="2">The sequence shown here is derived from an EMBL/GenBank/DDBJ whole genome shotgun (WGS) entry which is preliminary data.</text>
</comment>
<proteinExistence type="predicted"/>
<dbReference type="Proteomes" id="UP000777935">
    <property type="component" value="Unassembled WGS sequence"/>
</dbReference>
<evidence type="ECO:0008006" key="4">
    <source>
        <dbReference type="Google" id="ProtNLM"/>
    </source>
</evidence>
<keyword evidence="3" id="KW-1185">Reference proteome</keyword>